<feature type="chain" id="PRO_5043747240" evidence="2">
    <location>
        <begin position="28"/>
        <end position="1532"/>
    </location>
</feature>
<dbReference type="Proteomes" id="UP000005239">
    <property type="component" value="Unassembled WGS sequence"/>
</dbReference>
<dbReference type="SMART" id="SM00328">
    <property type="entry name" value="BPI1"/>
    <property type="match status" value="1"/>
</dbReference>
<dbReference type="EnsemblMetazoa" id="PPA16504.1">
    <property type="protein sequence ID" value="PPA16504.1"/>
    <property type="gene ID" value="WBGene00106058"/>
</dbReference>
<dbReference type="Pfam" id="PF02886">
    <property type="entry name" value="LBP_BPI_CETP_C"/>
    <property type="match status" value="1"/>
</dbReference>
<organism evidence="3 4">
    <name type="scientific">Pristionchus pacificus</name>
    <name type="common">Parasitic nematode worm</name>
    <dbReference type="NCBI Taxonomy" id="54126"/>
    <lineage>
        <taxon>Eukaryota</taxon>
        <taxon>Metazoa</taxon>
        <taxon>Ecdysozoa</taxon>
        <taxon>Nematoda</taxon>
        <taxon>Chromadorea</taxon>
        <taxon>Rhabditida</taxon>
        <taxon>Rhabditina</taxon>
        <taxon>Diplogasteromorpha</taxon>
        <taxon>Diplogasteroidea</taxon>
        <taxon>Neodiplogasteridae</taxon>
        <taxon>Pristionchus</taxon>
    </lineage>
</organism>
<evidence type="ECO:0000256" key="2">
    <source>
        <dbReference type="SAM" id="SignalP"/>
    </source>
</evidence>
<evidence type="ECO:0000313" key="4">
    <source>
        <dbReference type="Proteomes" id="UP000005239"/>
    </source>
</evidence>
<gene>
    <name evidence="3" type="primary">WBGene00106058</name>
</gene>
<keyword evidence="4" id="KW-1185">Reference proteome</keyword>
<dbReference type="SUPFAM" id="SSF55394">
    <property type="entry name" value="Bactericidal permeability-increasing protein, BPI"/>
    <property type="match status" value="2"/>
</dbReference>
<dbReference type="SMART" id="SM00329">
    <property type="entry name" value="BPI2"/>
    <property type="match status" value="1"/>
</dbReference>
<dbReference type="Gene3D" id="3.15.20.10">
    <property type="entry name" value="Bactericidal permeability-increasing protein, domain 2"/>
    <property type="match status" value="1"/>
</dbReference>
<dbReference type="Gene3D" id="3.15.10.10">
    <property type="entry name" value="Bactericidal permeability-increasing protein, domain 1"/>
    <property type="match status" value="1"/>
</dbReference>
<dbReference type="InterPro" id="IPR001124">
    <property type="entry name" value="Lipid-bd_serum_glycop_C"/>
</dbReference>
<reference evidence="3" key="2">
    <citation type="submission" date="2022-06" db="UniProtKB">
        <authorList>
            <consortium name="EnsemblMetazoa"/>
        </authorList>
    </citation>
    <scope>IDENTIFICATION</scope>
    <source>
        <strain evidence="3">PS312</strain>
    </source>
</reference>
<feature type="region of interest" description="Disordered" evidence="1">
    <location>
        <begin position="613"/>
        <end position="654"/>
    </location>
</feature>
<dbReference type="GO" id="GO:0008289">
    <property type="term" value="F:lipid binding"/>
    <property type="evidence" value="ECO:0007669"/>
    <property type="project" value="InterPro"/>
</dbReference>
<keyword evidence="2" id="KW-0732">Signal</keyword>
<reference evidence="4" key="1">
    <citation type="journal article" date="2008" name="Nat. Genet.">
        <title>The Pristionchus pacificus genome provides a unique perspective on nematode lifestyle and parasitism.</title>
        <authorList>
            <person name="Dieterich C."/>
            <person name="Clifton S.W."/>
            <person name="Schuster L.N."/>
            <person name="Chinwalla A."/>
            <person name="Delehaunty K."/>
            <person name="Dinkelacker I."/>
            <person name="Fulton L."/>
            <person name="Fulton R."/>
            <person name="Godfrey J."/>
            <person name="Minx P."/>
            <person name="Mitreva M."/>
            <person name="Roeseler W."/>
            <person name="Tian H."/>
            <person name="Witte H."/>
            <person name="Yang S.P."/>
            <person name="Wilson R.K."/>
            <person name="Sommer R.J."/>
        </authorList>
    </citation>
    <scope>NUCLEOTIDE SEQUENCE [LARGE SCALE GENOMIC DNA]</scope>
    <source>
        <strain evidence="4">PS312</strain>
    </source>
</reference>
<dbReference type="Pfam" id="PF01273">
    <property type="entry name" value="LBP_BPI_CETP"/>
    <property type="match status" value="1"/>
</dbReference>
<evidence type="ECO:0000313" key="3">
    <source>
        <dbReference type="EnsemblMetazoa" id="PPA16504.1"/>
    </source>
</evidence>
<feature type="region of interest" description="Disordered" evidence="1">
    <location>
        <begin position="1470"/>
        <end position="1492"/>
    </location>
</feature>
<dbReference type="PANTHER" id="PTHR31362">
    <property type="entry name" value="GLYCOSYLTRANSFERASE STELLO1-RELATED"/>
    <property type="match status" value="1"/>
</dbReference>
<dbReference type="InterPro" id="IPR005049">
    <property type="entry name" value="STL-like"/>
</dbReference>
<dbReference type="InterPro" id="IPR017943">
    <property type="entry name" value="Bactericidal_perm-incr_a/b_dom"/>
</dbReference>
<dbReference type="GO" id="GO:0005615">
    <property type="term" value="C:extracellular space"/>
    <property type="evidence" value="ECO:0000318"/>
    <property type="project" value="GO_Central"/>
</dbReference>
<proteinExistence type="predicted"/>
<sequence>MVCLLSLVHSLPLFLTLLCSLPAALFALGPNSHQHVVHSSVSQHEAGRQRRFSTVASLSPSFDFHPLLSGLPAQNASGVRVRLFPRGVEALNLIASNLLATQLPKIVIPNVEHRLPSDQGVINISKIRMSRFKRASVHNISMKAPNRVLWEMRNVDIGLIGDLSGNTNIVVPLDLTGEAEILAEGLDLTIESEIERSPEGSARVSTLYCASSIRAVEVINHNGGVFGLAVTVFKAGIGENVRSMLERIICKEIKKYVDDDLNTKLAEVQTKSPLSNAVRLNSLKAKDLNSRDTKGISFTNFFDKDFSSDFYIDYRLKENPQCGDNVIDLGSSGEISYKGLGDTPFGPVSIPPPEADNNEMLALSLSDFVLNSLFYHAYKQRKLRIFLDSTTKGAESMLRTKCDGGFCLGDLIPQLGESYPNSTLAMLFSATRSPAAIFSERNGGVLSMRLGGLLAFYVEELGRKRQIALFNVDVIASAQMSIVKGNIRGTITLDRFDLVKKYGELRITKEELDDIAILSSQFIEGMLNELFATGFPLPVPQVLHLDNLHLKIRNRHAVLLTDFSVDELRLNRIASAALFPFIPKSPNAPSISSLLDVQPEQHQVDASARVTRLQLQPQQQQPQQSPSLQHPQQQSPPLQHPPQQLQPLHPVLQPIRPGPPIPRSVVYVQPRLLQQQYHQHIIIRDGFLLLVAPTSSPIEFGALQAEIAPEMIVPEFIPPASLQTPSKRTKKWIVVTSIQAPTEDVKRLASYPEWTLVVVGDSKTPANWSLPDVHYLSLDAQEALGFQSVKLLPTKSYTRKNAGYLYAIANGAQWIYDTDDDNKPFGKGLDQFEYSSGGTRGLRFTATENAPVQERLFNPYRHFGRAEMWPRGFPLEHIKKHNHDDGSYRLCRVQRPSAVQQGIVHKDPDVDAVYRLLHAEPTTGLDESFNQFAPPITHAPGTYAPWNSQNTLFSRAAFFGLFLPTTVAFRVTDIWRSYFTQTLLHAAGETVAFVPVNAIQNRNAHNYLVDFGEELDVYAKAGDIVRFIDGWRCTIELARQFAQLGFWGDADAQLVQHWVKDLQKIGYRFPNLRANARDEYPLGDERDVRRNCRRAHVSFANDLPANKSEPAEERAAVRIAAFSDLKHWCGECGSNKSESWLFPAQEDLATAIVKNTTLIDNYQSVAIVSNNWPWTIGMGLLQRMHEANFAMLIFCGHISKEDRDEMHASYNAYSKLKRLINYIDMSEEEVHEGFLMYYCLAKVEEMKIQNVKGYFMFSDDMIFNFWNPLNLNIVQGVKRGPGGWGPWWADRKHGFNAMKRTIHLIEGKYKNDPEVQRFAVELNRSIDENPRIDSKPYEYLMEANKLLAKPIPIQGDGWANGDWMYIPSSNISFVAMFAQLAHEGGLFHELFTSKLLNILPSEGEADYSRVVSLWGGNRTTWSRHYSETLYGVHPVKLSEFQDKSARSTFCDVSTSNNSFASQLAQSLSSSSDSNASSSSFTASGSSSDNGSFSSFSNAAPTPTGMTAVSNPFFIGNLAPTDQDRLRSAFGRF</sequence>
<feature type="signal peptide" evidence="2">
    <location>
        <begin position="1"/>
        <end position="27"/>
    </location>
</feature>
<evidence type="ECO:0000256" key="1">
    <source>
        <dbReference type="SAM" id="MobiDB-lite"/>
    </source>
</evidence>
<dbReference type="InterPro" id="IPR017942">
    <property type="entry name" value="Lipid-bd_serum_glycop_N"/>
</dbReference>
<dbReference type="PANTHER" id="PTHR31362:SF0">
    <property type="entry name" value="EXOSTOSIN DOMAIN-CONTAINING PROTEIN-RELATED"/>
    <property type="match status" value="1"/>
</dbReference>
<protein>
    <submittedName>
        <fullName evidence="3">Uncharacterized protein</fullName>
    </submittedName>
</protein>
<name>A0A2A6CP93_PRIPA</name>
<dbReference type="Pfam" id="PF03385">
    <property type="entry name" value="STELLO"/>
    <property type="match status" value="1"/>
</dbReference>
<accession>A0A2A6CP93</accession>
<accession>A0A8R1YHA5</accession>